<dbReference type="Gramene" id="EOY13937">
    <property type="protein sequence ID" value="EOY13937"/>
    <property type="gene ID" value="TCM_032780"/>
</dbReference>
<evidence type="ECO:0000313" key="2">
    <source>
        <dbReference type="Proteomes" id="UP000026915"/>
    </source>
</evidence>
<proteinExistence type="predicted"/>
<organism evidence="1 2">
    <name type="scientific">Theobroma cacao</name>
    <name type="common">Cacao</name>
    <name type="synonym">Cocoa</name>
    <dbReference type="NCBI Taxonomy" id="3641"/>
    <lineage>
        <taxon>Eukaryota</taxon>
        <taxon>Viridiplantae</taxon>
        <taxon>Streptophyta</taxon>
        <taxon>Embryophyta</taxon>
        <taxon>Tracheophyta</taxon>
        <taxon>Spermatophyta</taxon>
        <taxon>Magnoliopsida</taxon>
        <taxon>eudicotyledons</taxon>
        <taxon>Gunneridae</taxon>
        <taxon>Pentapetalae</taxon>
        <taxon>rosids</taxon>
        <taxon>malvids</taxon>
        <taxon>Malvales</taxon>
        <taxon>Malvaceae</taxon>
        <taxon>Byttnerioideae</taxon>
        <taxon>Theobroma</taxon>
    </lineage>
</organism>
<dbReference type="EMBL" id="CM001885">
    <property type="protein sequence ID" value="EOY13937.1"/>
    <property type="molecule type" value="Genomic_DNA"/>
</dbReference>
<dbReference type="HOGENOM" id="CLU_2610868_0_0_1"/>
<name>A0A061FB17_THECC</name>
<accession>A0A061FB17</accession>
<reference evidence="1 2" key="1">
    <citation type="journal article" date="2013" name="Genome Biol.">
        <title>The genome sequence of the most widely cultivated cacao type and its use to identify candidate genes regulating pod color.</title>
        <authorList>
            <person name="Motamayor J.C."/>
            <person name="Mockaitis K."/>
            <person name="Schmutz J."/>
            <person name="Haiminen N."/>
            <person name="Iii D.L."/>
            <person name="Cornejo O."/>
            <person name="Findley S.D."/>
            <person name="Zheng P."/>
            <person name="Utro F."/>
            <person name="Royaert S."/>
            <person name="Saski C."/>
            <person name="Jenkins J."/>
            <person name="Podicheti R."/>
            <person name="Zhao M."/>
            <person name="Scheffler B.E."/>
            <person name="Stack J.C."/>
            <person name="Feltus F.A."/>
            <person name="Mustiga G.M."/>
            <person name="Amores F."/>
            <person name="Phillips W."/>
            <person name="Marelli J.P."/>
            <person name="May G.D."/>
            <person name="Shapiro H."/>
            <person name="Ma J."/>
            <person name="Bustamante C.D."/>
            <person name="Schnell R.J."/>
            <person name="Main D."/>
            <person name="Gilbert D."/>
            <person name="Parida L."/>
            <person name="Kuhn D.N."/>
        </authorList>
    </citation>
    <scope>NUCLEOTIDE SEQUENCE [LARGE SCALE GENOMIC DNA]</scope>
    <source>
        <strain evidence="2">cv. Matina 1-6</strain>
    </source>
</reference>
<dbReference type="InParanoid" id="A0A061FB17"/>
<dbReference type="Proteomes" id="UP000026915">
    <property type="component" value="Chromosome 7"/>
</dbReference>
<dbReference type="AlphaFoldDB" id="A0A061FB17"/>
<sequence>MYPSAHLSTADRLSQSIITIVVNHITRSYTDQSIYIEWWNEYNELTRVSNKACLGLGGFSRKYRTSVAIEEMSLRVLSF</sequence>
<evidence type="ECO:0000313" key="1">
    <source>
        <dbReference type="EMBL" id="EOY13937.1"/>
    </source>
</evidence>
<keyword evidence="2" id="KW-1185">Reference proteome</keyword>
<protein>
    <submittedName>
        <fullName evidence="1">Uncharacterized protein</fullName>
    </submittedName>
</protein>
<gene>
    <name evidence="1" type="ORF">TCM_032780</name>
</gene>